<sequence>MSSKSRKFKSSVRFTGVGVDDDLFSFTEPSTPNISQQAEQLKKTFSFDTLYKLSQDTKHRNDLQRRVLSSVWRPKNQKPRKPQDFERLLVFATRGAARTFMLTFGMRWMLNVVLAAVTVIKKGFSKQLLKKAFFSAEPLRFGLQFGIFVWLWRFTHHALRIKDGEHKRWHAWLAGAVSSLGSLAETRANRLALGQQLTVRGLQGLYRSCKARNWISIPHGEFVIFGLACGQIMYAWIMSPDTIPKAYNDWIQQASKVPAEAIPMHRQLVRTGRYDPQTLLTSLTKRVGDQPNAIQSSPNDQNPTPKNKLRLLKMLQDSQSSLSHSNSSSTKLLPYLPPAVLNPWIEGILPMAVERFYMIFLDILPVYASLHFIPALTLKRKQFQHDPGEAVLRTTLSSFRSAAFLSTFVVIYHTWFSSKHALYRLYGSDLPRSLSSFLVSKQSLWVGGFLTCAALGVEERKRRSELAMYVLPKGMESAWTMARRKHWIPHIPLGPELLVAFGTASLMQAYTHEEAHVMSGLVHTLIYQFIGNV</sequence>
<gene>
    <name evidence="1" type="ORF">E3P99_01718</name>
</gene>
<reference evidence="1 2" key="1">
    <citation type="submission" date="2019-03" db="EMBL/GenBank/DDBJ databases">
        <title>Sequencing 23 genomes of Wallemia ichthyophaga.</title>
        <authorList>
            <person name="Gostincar C."/>
        </authorList>
    </citation>
    <scope>NUCLEOTIDE SEQUENCE [LARGE SCALE GENOMIC DNA]</scope>
    <source>
        <strain evidence="1 2">EXF-5753</strain>
    </source>
</reference>
<organism evidence="1 2">
    <name type="scientific">Wallemia hederae</name>
    <dbReference type="NCBI Taxonomy" id="1540922"/>
    <lineage>
        <taxon>Eukaryota</taxon>
        <taxon>Fungi</taxon>
        <taxon>Dikarya</taxon>
        <taxon>Basidiomycota</taxon>
        <taxon>Wallemiomycotina</taxon>
        <taxon>Wallemiomycetes</taxon>
        <taxon>Wallemiales</taxon>
        <taxon>Wallemiaceae</taxon>
        <taxon>Wallemia</taxon>
    </lineage>
</organism>
<name>A0A4V4LU58_9BASI</name>
<dbReference type="InterPro" id="IPR026749">
    <property type="entry name" value="Tmem135"/>
</dbReference>
<dbReference type="PANTHER" id="PTHR12459:SF6">
    <property type="entry name" value="GB|AAD46013.1"/>
    <property type="match status" value="1"/>
</dbReference>
<dbReference type="EMBL" id="SPNW01000021">
    <property type="protein sequence ID" value="TIA90213.1"/>
    <property type="molecule type" value="Genomic_DNA"/>
</dbReference>
<comment type="caution">
    <text evidence="1">The sequence shown here is derived from an EMBL/GenBank/DDBJ whole genome shotgun (WGS) entry which is preliminary data.</text>
</comment>
<accession>A0A4V4LU58</accession>
<keyword evidence="2" id="KW-1185">Reference proteome</keyword>
<evidence type="ECO:0008006" key="3">
    <source>
        <dbReference type="Google" id="ProtNLM"/>
    </source>
</evidence>
<dbReference type="OrthoDB" id="291792at2759"/>
<dbReference type="Proteomes" id="UP000310189">
    <property type="component" value="Unassembled WGS sequence"/>
</dbReference>
<evidence type="ECO:0000313" key="2">
    <source>
        <dbReference type="Proteomes" id="UP000310189"/>
    </source>
</evidence>
<dbReference type="PANTHER" id="PTHR12459">
    <property type="entry name" value="TRANSMEMBRANE PROTEIN 135-RELATED"/>
    <property type="match status" value="1"/>
</dbReference>
<protein>
    <recommendedName>
        <fullName evidence="3">Transmembrane protein 135 N-terminal domain-containing protein</fullName>
    </recommendedName>
</protein>
<dbReference type="AlphaFoldDB" id="A0A4V4LU58"/>
<evidence type="ECO:0000313" key="1">
    <source>
        <dbReference type="EMBL" id="TIA90213.1"/>
    </source>
</evidence>
<proteinExistence type="predicted"/>